<protein>
    <recommendedName>
        <fullName evidence="1">YqgF/RNase H-like domain-containing protein</fullName>
    </recommendedName>
</protein>
<dbReference type="Pfam" id="PF09371">
    <property type="entry name" value="Tex_N"/>
    <property type="match status" value="1"/>
</dbReference>
<dbReference type="GO" id="GO:0003729">
    <property type="term" value="F:mRNA binding"/>
    <property type="evidence" value="ECO:0007669"/>
    <property type="project" value="TreeGrafter"/>
</dbReference>
<comment type="caution">
    <text evidence="2">The sequence shown here is derived from an EMBL/GenBank/DDBJ whole genome shotgun (WGS) entry which is preliminary data.</text>
</comment>
<dbReference type="PANTHER" id="PTHR10724:SF10">
    <property type="entry name" value="S1 RNA-BINDING DOMAIN-CONTAINING PROTEIN 1"/>
    <property type="match status" value="1"/>
</dbReference>
<dbReference type="InterPro" id="IPR055179">
    <property type="entry name" value="Tex-like_central_region"/>
</dbReference>
<dbReference type="AlphaFoldDB" id="K1GHT9"/>
<dbReference type="FunFam" id="1.10.10.650:FF:000001">
    <property type="entry name" value="S1 RNA-binding domain 1"/>
    <property type="match status" value="1"/>
</dbReference>
<evidence type="ECO:0000313" key="3">
    <source>
        <dbReference type="Proteomes" id="UP000005809"/>
    </source>
</evidence>
<reference evidence="2 3" key="1">
    <citation type="submission" date="2012-05" db="EMBL/GenBank/DDBJ databases">
        <title>The Genome Sequence of Fusobacterium periodontium Oral Taxon 201 Strain D10.</title>
        <authorList>
            <consortium name="The Broad Institute Genome Sequencing Platform"/>
            <consortium name="The Broad Institute Genome Sequencing Center for Infectious Disease"/>
            <person name="Earl A."/>
            <person name="Ward D."/>
            <person name="Feldgarden M."/>
            <person name="Gevers D."/>
            <person name="Strauss J."/>
            <person name="Sibley C."/>
            <person name="White A."/>
            <person name="Ambrose C.E."/>
            <person name="Allen-Vercoe E."/>
            <person name="Walker B."/>
            <person name="Young S.K."/>
            <person name="Zeng Q."/>
            <person name="Gargeya S."/>
            <person name="Fitzgerald M."/>
            <person name="Haas B."/>
            <person name="Abouelleil A."/>
            <person name="Alvarado L."/>
            <person name="Arachchi H.M."/>
            <person name="Berlin A.M."/>
            <person name="Chapman S.B."/>
            <person name="Goldberg J."/>
            <person name="Griggs A."/>
            <person name="Gujja S."/>
            <person name="Hansen M."/>
            <person name="Howarth C."/>
            <person name="Imamovic A."/>
            <person name="Larimer J."/>
            <person name="McCowan C."/>
            <person name="Montmayeur A."/>
            <person name="Murphy C."/>
            <person name="Neiman D."/>
            <person name="Pearson M."/>
            <person name="Priest M."/>
            <person name="Roberts A."/>
            <person name="Saif S."/>
            <person name="Shea T."/>
            <person name="Sisk P."/>
            <person name="Sykes S."/>
            <person name="Wortman J."/>
            <person name="Nusbaum C."/>
            <person name="Birren B."/>
        </authorList>
    </citation>
    <scope>NUCLEOTIDE SEQUENCE [LARGE SCALE GENOMIC DNA]</scope>
    <source>
        <strain evidence="2 3">D10</strain>
    </source>
</reference>
<feature type="non-terminal residue" evidence="2">
    <location>
        <position position="425"/>
    </location>
</feature>
<accession>K1GHT9</accession>
<dbReference type="PANTHER" id="PTHR10724">
    <property type="entry name" value="30S RIBOSOMAL PROTEIN S1"/>
    <property type="match status" value="1"/>
</dbReference>
<dbReference type="Gene3D" id="3.30.420.140">
    <property type="entry name" value="YqgF/RNase H-like domain"/>
    <property type="match status" value="1"/>
</dbReference>
<evidence type="ECO:0000313" key="2">
    <source>
        <dbReference type="EMBL" id="EKA93619.1"/>
    </source>
</evidence>
<dbReference type="FunFam" id="3.30.420.140:FF:000001">
    <property type="entry name" value="RNA-binding transcriptional accessory protein"/>
    <property type="match status" value="1"/>
</dbReference>
<dbReference type="GO" id="GO:0003735">
    <property type="term" value="F:structural constituent of ribosome"/>
    <property type="evidence" value="ECO:0007669"/>
    <property type="project" value="TreeGrafter"/>
</dbReference>
<dbReference type="SMART" id="SM00732">
    <property type="entry name" value="YqgFc"/>
    <property type="match status" value="1"/>
</dbReference>
<dbReference type="HOGENOM" id="CLU_009833_3_2_0"/>
<dbReference type="Pfam" id="PF16921">
    <property type="entry name" value="Tex_YqgF"/>
    <property type="match status" value="1"/>
</dbReference>
<dbReference type="RefSeq" id="WP_005967260.1">
    <property type="nucleotide sequence ID" value="NZ_JH815382.1"/>
</dbReference>
<dbReference type="InterPro" id="IPR023319">
    <property type="entry name" value="Tex-like_HTH_dom_sf"/>
</dbReference>
<proteinExistence type="predicted"/>
<name>K1GHT9_9FUSO</name>
<dbReference type="SUPFAM" id="SSF158832">
    <property type="entry name" value="Tex N-terminal region-like"/>
    <property type="match status" value="1"/>
</dbReference>
<dbReference type="InterPro" id="IPR023323">
    <property type="entry name" value="Tex-like_dom_sf"/>
</dbReference>
<dbReference type="GO" id="GO:0006412">
    <property type="term" value="P:translation"/>
    <property type="evidence" value="ECO:0007669"/>
    <property type="project" value="TreeGrafter"/>
</dbReference>
<dbReference type="InterPro" id="IPR012337">
    <property type="entry name" value="RNaseH-like_sf"/>
</dbReference>
<dbReference type="SUPFAM" id="SSF53098">
    <property type="entry name" value="Ribonuclease H-like"/>
    <property type="match status" value="1"/>
</dbReference>
<dbReference type="GO" id="GO:0006139">
    <property type="term" value="P:nucleobase-containing compound metabolic process"/>
    <property type="evidence" value="ECO:0007669"/>
    <property type="project" value="InterPro"/>
</dbReference>
<dbReference type="InterPro" id="IPR018974">
    <property type="entry name" value="Tex-like_N"/>
</dbReference>
<dbReference type="Gene3D" id="1.10.3500.10">
    <property type="entry name" value="Tex N-terminal region-like"/>
    <property type="match status" value="1"/>
</dbReference>
<gene>
    <name evidence="2" type="ORF">FPOG_01060</name>
</gene>
<dbReference type="InterPro" id="IPR032639">
    <property type="entry name" value="Tex_YqgF"/>
</dbReference>
<organism evidence="2 3">
    <name type="scientific">Fusobacterium periodonticum D10</name>
    <dbReference type="NCBI Taxonomy" id="620833"/>
    <lineage>
        <taxon>Bacteria</taxon>
        <taxon>Fusobacteriati</taxon>
        <taxon>Fusobacteriota</taxon>
        <taxon>Fusobacteriia</taxon>
        <taxon>Fusobacteriales</taxon>
        <taxon>Fusobacteriaceae</taxon>
        <taxon>Fusobacterium</taxon>
    </lineage>
</organism>
<dbReference type="InterPro" id="IPR050437">
    <property type="entry name" value="Ribos_protein_bS1-like"/>
</dbReference>
<dbReference type="EMBL" id="ACIF01000210">
    <property type="protein sequence ID" value="EKA93619.1"/>
    <property type="molecule type" value="Genomic_DNA"/>
</dbReference>
<sequence length="425" mass="49092">MEKIYKIVAEELKIPVDKVENTIKLLDDGATIPFVARYRKEITGNLDEVQIGDILQKVEYLRNLEERKEEVIRLIEEQGKLTDELRNSIVEAKILQEVEDIYFPYRKKKKTKADIAKERGLEPLAEKFYTVNNLEEIQNLAKDFITEEVPTVEDAIEGAMLIIAQNISEKAEYRERIREIYLKFSIIEAKASKKAAELDEKKVYNDYYEYSEKIDKMASHRILAVNRGEKEDILTVHLRLEDSDREKIENMILKEFPKNDLVTTYKEIIKDSLDRLIIPSIEREVRNALTERAEIESIAVFKDNLKNLLLQAPLKEKNVLALDPGYRTGCKVAVIDKYGFYRENTVFFLVEAMHNPKQIEDAKKKFLALVKKYEIDIVSIGNGTASRETETFVANIIKENKLNLKYLIVNEAGASVYSASKIAAE</sequence>
<dbReference type="InterPro" id="IPR037027">
    <property type="entry name" value="YqgF/RNaseH-like_dom_sf"/>
</dbReference>
<evidence type="ECO:0000259" key="1">
    <source>
        <dbReference type="SMART" id="SM00732"/>
    </source>
</evidence>
<dbReference type="Proteomes" id="UP000005809">
    <property type="component" value="Unassembled WGS sequence"/>
</dbReference>
<dbReference type="Gene3D" id="1.10.10.650">
    <property type="entry name" value="RuvA domain 2-like"/>
    <property type="match status" value="1"/>
</dbReference>
<dbReference type="InterPro" id="IPR006641">
    <property type="entry name" value="YqgF/RNaseH-like_dom"/>
</dbReference>
<feature type="domain" description="YqgF/RNase H-like" evidence="1">
    <location>
        <begin position="317"/>
        <end position="418"/>
    </location>
</feature>
<dbReference type="Pfam" id="PF22706">
    <property type="entry name" value="Tex_central_region"/>
    <property type="match status" value="1"/>
</dbReference>